<dbReference type="Proteomes" id="UP000000561">
    <property type="component" value="Chromosome 3"/>
</dbReference>
<keyword evidence="3" id="KW-1185">Reference proteome</keyword>
<feature type="region of interest" description="Disordered" evidence="1">
    <location>
        <begin position="840"/>
        <end position="870"/>
    </location>
</feature>
<feature type="compositionally biased region" description="Polar residues" evidence="1">
    <location>
        <begin position="62"/>
        <end position="75"/>
    </location>
</feature>
<dbReference type="AlphaFoldDB" id="A0A0D1E332"/>
<evidence type="ECO:0000256" key="1">
    <source>
        <dbReference type="SAM" id="MobiDB-lite"/>
    </source>
</evidence>
<accession>A0A0D1E332</accession>
<organism evidence="2 3">
    <name type="scientific">Mycosarcoma maydis</name>
    <name type="common">Corn smut fungus</name>
    <name type="synonym">Ustilago maydis</name>
    <dbReference type="NCBI Taxonomy" id="5270"/>
    <lineage>
        <taxon>Eukaryota</taxon>
        <taxon>Fungi</taxon>
        <taxon>Dikarya</taxon>
        <taxon>Basidiomycota</taxon>
        <taxon>Ustilaginomycotina</taxon>
        <taxon>Ustilaginomycetes</taxon>
        <taxon>Ustilaginales</taxon>
        <taxon>Ustilaginaceae</taxon>
        <taxon>Mycosarcoma</taxon>
    </lineage>
</organism>
<evidence type="ECO:0000313" key="2">
    <source>
        <dbReference type="EMBL" id="KIS70504.1"/>
    </source>
</evidence>
<dbReference type="RefSeq" id="XP_011388111.1">
    <property type="nucleotide sequence ID" value="XM_011389809.1"/>
</dbReference>
<reference evidence="2 3" key="1">
    <citation type="journal article" date="2006" name="Nature">
        <title>Insights from the genome of the biotrophic fungal plant pathogen Ustilago maydis.</title>
        <authorList>
            <person name="Kamper J."/>
            <person name="Kahmann R."/>
            <person name="Bolker M."/>
            <person name="Ma L.J."/>
            <person name="Brefort T."/>
            <person name="Saville B.J."/>
            <person name="Banuett F."/>
            <person name="Kronstad J.W."/>
            <person name="Gold S.E."/>
            <person name="Muller O."/>
            <person name="Perlin M.H."/>
            <person name="Wosten H.A."/>
            <person name="de Vries R."/>
            <person name="Ruiz-Herrera J."/>
            <person name="Reynaga-Pena C.G."/>
            <person name="Snetselaar K."/>
            <person name="McCann M."/>
            <person name="Perez-Martin J."/>
            <person name="Feldbrugge M."/>
            <person name="Basse C.W."/>
            <person name="Steinberg G."/>
            <person name="Ibeas J.I."/>
            <person name="Holloman W."/>
            <person name="Guzman P."/>
            <person name="Farman M."/>
            <person name="Stajich J.E."/>
            <person name="Sentandreu R."/>
            <person name="Gonzalez-Prieto J.M."/>
            <person name="Kennell J.C."/>
            <person name="Molina L."/>
            <person name="Schirawski J."/>
            <person name="Mendoza-Mendoza A."/>
            <person name="Greilinger D."/>
            <person name="Munch K."/>
            <person name="Rossel N."/>
            <person name="Scherer M."/>
            <person name="Vranes M."/>
            <person name="Ladendorf O."/>
            <person name="Vincon V."/>
            <person name="Fuchs U."/>
            <person name="Sandrock B."/>
            <person name="Meng S."/>
            <person name="Ho E.C."/>
            <person name="Cahill M.J."/>
            <person name="Boyce K.J."/>
            <person name="Klose J."/>
            <person name="Klosterman S.J."/>
            <person name="Deelstra H.J."/>
            <person name="Ortiz-Castellanos L."/>
            <person name="Li W."/>
            <person name="Sanchez-Alonso P."/>
            <person name="Schreier P.H."/>
            <person name="Hauser-Hahn I."/>
            <person name="Vaupel M."/>
            <person name="Koopmann E."/>
            <person name="Friedrich G."/>
            <person name="Voss H."/>
            <person name="Schluter T."/>
            <person name="Margolis J."/>
            <person name="Platt D."/>
            <person name="Swimmer C."/>
            <person name="Gnirke A."/>
            <person name="Chen F."/>
            <person name="Vysotskaia V."/>
            <person name="Mannhaupt G."/>
            <person name="Guldener U."/>
            <person name="Munsterkotter M."/>
            <person name="Haase D."/>
            <person name="Oesterheld M."/>
            <person name="Mewes H.W."/>
            <person name="Mauceli E.W."/>
            <person name="DeCaprio D."/>
            <person name="Wade C.M."/>
            <person name="Butler J."/>
            <person name="Young S."/>
            <person name="Jaffe D.B."/>
            <person name="Calvo S."/>
            <person name="Nusbaum C."/>
            <person name="Galagan J."/>
            <person name="Birren B.W."/>
        </authorList>
    </citation>
    <scope>NUCLEOTIDE SEQUENCE [LARGE SCALE GENOMIC DNA]</scope>
    <source>
        <strain evidence="3">DSM 14603 / FGSC 9021 / UM521</strain>
    </source>
</reference>
<gene>
    <name evidence="2" type="ORF">UMAG_11893</name>
</gene>
<dbReference type="GeneID" id="23567709"/>
<feature type="region of interest" description="Disordered" evidence="1">
    <location>
        <begin position="589"/>
        <end position="610"/>
    </location>
</feature>
<sequence length="870" mass="94956">MRHASQLSRGLAEAARSIEKPHIPRHVPLPSSSYSGVAQASVKLSPPNSAAYEKDFSPAAALQNNGQTHKTSVAAESSHKPFSQRGPEAKAGFQGSHGPQAALQSKRQDDDSSQLTDSVQPIDSHSSLISTQRKQGLSLANGQRKPGDVRVQIRPPVKHQPDLGSKSSVTVQTKLKFSDSTKVFNNAICSRHTDASRGLQKVTAAYPHLSEPQANLLLQTLDQMESLRSYTPSAALAWYEDFVWTAERQSQGLERIETPESLSLLLRYAYSRNDLRSLLRIESRAARMTSIIRRSCVNVFTTDPTPKAIGGSEIDDVSIWPSCNEDPIVLAYNLKIAFAAREGNWVKVEELLNGTNLASAAYLQAPQSRNGSGPAKRSGSLLNAIGWGSLLRFGLCNVKSIKPGRLSALHEPMGSSTNPPLLHNIEDEHAHKGIQDEAYMQAKLSVIKRLLPDLVRFSSKSINNSKFDKVTSADASHVTTASAGGEKTPAWLLRSVLTQLAESGEVASTLRIVQLAVSEELTAIQPTSTGGRGVTHILNLVLMGCARNQSVNLAESLRIFNSLTGSQLGESIFGAVVVAPPFSISEDRSAQQSERQQLAGEKATKDETRGRVQARHAFMAPNEESLVLVLKKVRHPLFRASWTHKLVAEFERLFAKVKLSGRTYRMIIDKCVTPAPACSLPGESDAVASTATVEPSAATPRFIASGRRGRRLRQKAMSDVSSSARTNPTAAPLHAEPRRTTRGAIVKQSILSQTLDHILHRFNPDSRSSLSFHLSTTNRRRFEHTLLRAKRSLLSKKDKHLQRLRLGSATARLPAGTTSHHSHAVSQIDALLHRIAQVQRLGRQQEAHAKKMPHTAAHSDTATHPRQTLV</sequence>
<dbReference type="OrthoDB" id="2551866at2759"/>
<feature type="region of interest" description="Disordered" evidence="1">
    <location>
        <begin position="1"/>
        <end position="168"/>
    </location>
</feature>
<dbReference type="EMBL" id="CM003142">
    <property type="protein sequence ID" value="KIS70504.1"/>
    <property type="molecule type" value="Genomic_DNA"/>
</dbReference>
<feature type="compositionally biased region" description="Polar residues" evidence="1">
    <location>
        <begin position="858"/>
        <end position="870"/>
    </location>
</feature>
<dbReference type="VEuPathDB" id="FungiDB:UMAG_11893"/>
<feature type="compositionally biased region" description="Polar residues" evidence="1">
    <location>
        <begin position="113"/>
        <end position="141"/>
    </location>
</feature>
<proteinExistence type="predicted"/>
<name>A0A0D1E332_MYCMD</name>
<evidence type="ECO:0000313" key="3">
    <source>
        <dbReference type="Proteomes" id="UP000000561"/>
    </source>
</evidence>
<protein>
    <submittedName>
        <fullName evidence="2">Uncharacterized protein</fullName>
    </submittedName>
</protein>
<feature type="region of interest" description="Disordered" evidence="1">
    <location>
        <begin position="715"/>
        <end position="735"/>
    </location>
</feature>
<dbReference type="KEGG" id="uma:UMAG_11893"/>
<feature type="compositionally biased region" description="Polar residues" evidence="1">
    <location>
        <begin position="719"/>
        <end position="729"/>
    </location>
</feature>
<dbReference type="InParanoid" id="A0A0D1E332"/>